<reference evidence="1" key="1">
    <citation type="submission" date="2021-01" db="EMBL/GenBank/DDBJ databases">
        <authorList>
            <person name="Kaushik A."/>
        </authorList>
    </citation>
    <scope>NUCLEOTIDE SEQUENCE</scope>
    <source>
        <strain evidence="1">Type strain: AG8-Rh-89/</strain>
    </source>
</reference>
<evidence type="ECO:0000313" key="2">
    <source>
        <dbReference type="Proteomes" id="UP000663850"/>
    </source>
</evidence>
<evidence type="ECO:0000313" key="1">
    <source>
        <dbReference type="EMBL" id="CAE6514331.1"/>
    </source>
</evidence>
<dbReference type="Proteomes" id="UP000663850">
    <property type="component" value="Unassembled WGS sequence"/>
</dbReference>
<dbReference type="AlphaFoldDB" id="A0A8H3HHU1"/>
<name>A0A8H3HHU1_9AGAM</name>
<dbReference type="EMBL" id="CAJMWZ010006017">
    <property type="protein sequence ID" value="CAE6514331.1"/>
    <property type="molecule type" value="Genomic_DNA"/>
</dbReference>
<sequence length="153" mass="17106">MTESQACLLWRMTSMYGSRFTVYANMSIPGQILDALSGMFIPTPIVMSNHWVPGTNYSLIPGRVIIDHGAEDRLSLVRSYATSSLSEFWLTPSTAPSLIREMIWDWLTLDLMFGYPFYPSRFFSASRGRVAGGSKTADAGIWKLVANEFTLSC</sequence>
<accession>A0A8H3HHU1</accession>
<organism evidence="1 2">
    <name type="scientific">Rhizoctonia solani</name>
    <dbReference type="NCBI Taxonomy" id="456999"/>
    <lineage>
        <taxon>Eukaryota</taxon>
        <taxon>Fungi</taxon>
        <taxon>Dikarya</taxon>
        <taxon>Basidiomycota</taxon>
        <taxon>Agaricomycotina</taxon>
        <taxon>Agaricomycetes</taxon>
        <taxon>Cantharellales</taxon>
        <taxon>Ceratobasidiaceae</taxon>
        <taxon>Rhizoctonia</taxon>
    </lineage>
</organism>
<protein>
    <submittedName>
        <fullName evidence="1">Uncharacterized protein</fullName>
    </submittedName>
</protein>
<proteinExistence type="predicted"/>
<comment type="caution">
    <text evidence="1">The sequence shown here is derived from an EMBL/GenBank/DDBJ whole genome shotgun (WGS) entry which is preliminary data.</text>
</comment>
<gene>
    <name evidence="1" type="ORF">RDB_LOCUS109900</name>
</gene>